<sequence>MREEQTYVAMPHPITLKVFDDGVERYYIANIPMLKGCKSDGITIQEALKNVLEAKQGWVSIKLEYHEDIPIPENKIPIIELLGKYTEKEINEMNVTIEKFTELVREINKESSNVIYLYKDME</sequence>
<reference evidence="1 2" key="1">
    <citation type="submission" date="2018-11" db="EMBL/GenBank/DDBJ databases">
        <title>Genome sequencing of Paenibacillus sp. KCOM 3021 (= ChDC PVNT-B20).</title>
        <authorList>
            <person name="Kook J.-K."/>
            <person name="Park S.-N."/>
            <person name="Lim Y.K."/>
        </authorList>
    </citation>
    <scope>NUCLEOTIDE SEQUENCE [LARGE SCALE GENOMIC DNA]</scope>
    <source>
        <strain evidence="1 2">KCOM 3021</strain>
    </source>
</reference>
<dbReference type="AlphaFoldDB" id="A0A3P3T9U3"/>
<dbReference type="InterPro" id="IPR035069">
    <property type="entry name" value="TTHA1013/TTHA0281-like"/>
</dbReference>
<gene>
    <name evidence="1" type="ORF">EHV15_34510</name>
</gene>
<accession>A0A3P3T9U3</accession>
<proteinExistence type="predicted"/>
<keyword evidence="2" id="KW-1185">Reference proteome</keyword>
<dbReference type="Gene3D" id="3.30.160.250">
    <property type="match status" value="1"/>
</dbReference>
<protein>
    <submittedName>
        <fullName evidence="1">Type II toxin-antitoxin system HicB family antitoxin</fullName>
    </submittedName>
</protein>
<name>A0A3P3T9U3_9BACL</name>
<dbReference type="EMBL" id="RRCN01000002">
    <property type="protein sequence ID" value="RRJ54712.1"/>
    <property type="molecule type" value="Genomic_DNA"/>
</dbReference>
<dbReference type="SUPFAM" id="SSF143100">
    <property type="entry name" value="TTHA1013/TTHA0281-like"/>
    <property type="match status" value="1"/>
</dbReference>
<dbReference type="OrthoDB" id="5419659at2"/>
<organism evidence="1 2">
    <name type="scientific">Paenibacillus oralis</name>
    <dbReference type="NCBI Taxonomy" id="2490856"/>
    <lineage>
        <taxon>Bacteria</taxon>
        <taxon>Bacillati</taxon>
        <taxon>Bacillota</taxon>
        <taxon>Bacilli</taxon>
        <taxon>Bacillales</taxon>
        <taxon>Paenibacillaceae</taxon>
        <taxon>Paenibacillus</taxon>
    </lineage>
</organism>
<evidence type="ECO:0000313" key="2">
    <source>
        <dbReference type="Proteomes" id="UP000267017"/>
    </source>
</evidence>
<comment type="caution">
    <text evidence="1">The sequence shown here is derived from an EMBL/GenBank/DDBJ whole genome shotgun (WGS) entry which is preliminary data.</text>
</comment>
<dbReference type="RefSeq" id="WP_128635798.1">
    <property type="nucleotide sequence ID" value="NZ_RRCN01000002.1"/>
</dbReference>
<evidence type="ECO:0000313" key="1">
    <source>
        <dbReference type="EMBL" id="RRJ54712.1"/>
    </source>
</evidence>
<dbReference type="Proteomes" id="UP000267017">
    <property type="component" value="Unassembled WGS sequence"/>
</dbReference>